<sequence length="51" mass="5871">MNARWDPASGMNVVQSVNDNERSEYACFAQERCKRPATVNEVNPLFLRKVK</sequence>
<name>A0A0S2K041_9GAMM</name>
<accession>A0A0S2K041</accession>
<dbReference type="AlphaFoldDB" id="A0A0S2K041"/>
<gene>
    <name evidence="1" type="ORF">PP2015_872</name>
</gene>
<dbReference type="EMBL" id="CP013187">
    <property type="protein sequence ID" value="ALO41390.1"/>
    <property type="molecule type" value="Genomic_DNA"/>
</dbReference>
<dbReference type="Proteomes" id="UP000061457">
    <property type="component" value="Chromosome I"/>
</dbReference>
<protein>
    <submittedName>
        <fullName evidence="1">Uncharacterized protein</fullName>
    </submittedName>
</protein>
<keyword evidence="2" id="KW-1185">Reference proteome</keyword>
<proteinExistence type="predicted"/>
<organism evidence="1 2">
    <name type="scientific">Pseudoalteromonas phenolica</name>
    <dbReference type="NCBI Taxonomy" id="161398"/>
    <lineage>
        <taxon>Bacteria</taxon>
        <taxon>Pseudomonadati</taxon>
        <taxon>Pseudomonadota</taxon>
        <taxon>Gammaproteobacteria</taxon>
        <taxon>Alteromonadales</taxon>
        <taxon>Pseudoalteromonadaceae</taxon>
        <taxon>Pseudoalteromonas</taxon>
    </lineage>
</organism>
<evidence type="ECO:0000313" key="1">
    <source>
        <dbReference type="EMBL" id="ALO41390.1"/>
    </source>
</evidence>
<reference evidence="1 2" key="1">
    <citation type="submission" date="2015-11" db="EMBL/GenBank/DDBJ databases">
        <authorList>
            <person name="Zhang Y."/>
            <person name="Guo Z."/>
        </authorList>
    </citation>
    <scope>NUCLEOTIDE SEQUENCE [LARGE SCALE GENOMIC DNA]</scope>
    <source>
        <strain evidence="1 2">KCTC 12086</strain>
    </source>
</reference>
<evidence type="ECO:0000313" key="2">
    <source>
        <dbReference type="Proteomes" id="UP000061457"/>
    </source>
</evidence>
<dbReference type="PATRIC" id="fig|161398.10.peg.887"/>
<dbReference type="KEGG" id="pphe:PP2015_872"/>